<evidence type="ECO:0000256" key="1">
    <source>
        <dbReference type="ARBA" id="ARBA00022741"/>
    </source>
</evidence>
<evidence type="ECO:0000259" key="3">
    <source>
        <dbReference type="PROSITE" id="PS50893"/>
    </source>
</evidence>
<evidence type="ECO:0000313" key="5">
    <source>
        <dbReference type="Proteomes" id="UP000014975"/>
    </source>
</evidence>
<dbReference type="GO" id="GO:0016887">
    <property type="term" value="F:ATP hydrolysis activity"/>
    <property type="evidence" value="ECO:0007669"/>
    <property type="project" value="InterPro"/>
</dbReference>
<dbReference type="Gene3D" id="3.40.50.300">
    <property type="entry name" value="P-loop containing nucleotide triphosphate hydrolases"/>
    <property type="match status" value="1"/>
</dbReference>
<accession>S7T0S6</accession>
<proteinExistence type="predicted"/>
<comment type="caution">
    <text evidence="4">The sequence shown here is derived from an EMBL/GenBank/DDBJ whole genome shotgun (WGS) entry which is preliminary data.</text>
</comment>
<keyword evidence="5" id="KW-1185">Reference proteome</keyword>
<dbReference type="RefSeq" id="WP_020888090.1">
    <property type="nucleotide sequence ID" value="NZ_ATHI01000031.1"/>
</dbReference>
<dbReference type="Proteomes" id="UP000014975">
    <property type="component" value="Unassembled WGS sequence"/>
</dbReference>
<reference evidence="4 5" key="1">
    <citation type="journal article" date="2013" name="Genome Announc.">
        <title>Draft genome sequences for three mercury-methylating, sulfate-reducing bacteria.</title>
        <authorList>
            <person name="Brown S.D."/>
            <person name="Hurt R.A.Jr."/>
            <person name="Gilmour C.C."/>
            <person name="Elias D.A."/>
        </authorList>
    </citation>
    <scope>NUCLEOTIDE SEQUENCE [LARGE SCALE GENOMIC DNA]</scope>
    <source>
        <strain evidence="4 5">DSM 16529</strain>
    </source>
</reference>
<dbReference type="PANTHER" id="PTHR43423">
    <property type="entry name" value="ABC TRANSPORTER I FAMILY MEMBER 17"/>
    <property type="match status" value="1"/>
</dbReference>
<dbReference type="Pfam" id="PF00005">
    <property type="entry name" value="ABC_tran"/>
    <property type="match status" value="1"/>
</dbReference>
<dbReference type="InterPro" id="IPR003439">
    <property type="entry name" value="ABC_transporter-like_ATP-bd"/>
</dbReference>
<dbReference type="AlphaFoldDB" id="S7T0S6"/>
<dbReference type="OrthoDB" id="9809450at2"/>
<dbReference type="PANTHER" id="PTHR43423:SF1">
    <property type="entry name" value="ABC TRANSPORTER I FAMILY MEMBER 17"/>
    <property type="match status" value="1"/>
</dbReference>
<dbReference type="SUPFAM" id="SSF52540">
    <property type="entry name" value="P-loop containing nucleoside triphosphate hydrolases"/>
    <property type="match status" value="1"/>
</dbReference>
<dbReference type="eggNOG" id="COG3839">
    <property type="taxonomic scope" value="Bacteria"/>
</dbReference>
<evidence type="ECO:0000256" key="2">
    <source>
        <dbReference type="ARBA" id="ARBA00022840"/>
    </source>
</evidence>
<dbReference type="EMBL" id="ATHI01000031">
    <property type="protein sequence ID" value="EPR30672.1"/>
    <property type="molecule type" value="Genomic_DNA"/>
</dbReference>
<dbReference type="PROSITE" id="PS50893">
    <property type="entry name" value="ABC_TRANSPORTER_2"/>
    <property type="match status" value="1"/>
</dbReference>
<gene>
    <name evidence="4" type="ORF">dsat_1394</name>
</gene>
<organism evidence="4 5">
    <name type="scientific">Alkalidesulfovibrio alkalitolerans DSM 16529</name>
    <dbReference type="NCBI Taxonomy" id="1121439"/>
    <lineage>
        <taxon>Bacteria</taxon>
        <taxon>Pseudomonadati</taxon>
        <taxon>Thermodesulfobacteriota</taxon>
        <taxon>Desulfovibrionia</taxon>
        <taxon>Desulfovibrionales</taxon>
        <taxon>Desulfovibrionaceae</taxon>
        <taxon>Alkalidesulfovibrio</taxon>
    </lineage>
</organism>
<dbReference type="STRING" id="1121439.dsat_1394"/>
<sequence length="228" mass="25127">MNQAPPILSVRGLMHRYRDRTALALENLDIPKGVILGIRGPNGSGKSTLLRIMAFLLTPSQGEIFFHGRPALDPAALRRRVTLLVQRPVLLKRSVFENVAYGLRVRGKTADLDKRVAEALQTVGLSFDSFARRSWRELSGGEAQRVAMAARLAIRPEVLLLDEPTASLDEESAERITAAARAARDMHGTTVVVVSHDLAWLSELCEHILRFMPDGSLAPLAPHKEECP</sequence>
<protein>
    <submittedName>
        <fullName evidence="4">ABC transporter related protein</fullName>
    </submittedName>
</protein>
<evidence type="ECO:0000313" key="4">
    <source>
        <dbReference type="EMBL" id="EPR30672.1"/>
    </source>
</evidence>
<dbReference type="SMART" id="SM00382">
    <property type="entry name" value="AAA"/>
    <property type="match status" value="1"/>
</dbReference>
<dbReference type="GO" id="GO:0005524">
    <property type="term" value="F:ATP binding"/>
    <property type="evidence" value="ECO:0007669"/>
    <property type="project" value="UniProtKB-KW"/>
</dbReference>
<dbReference type="InterPro" id="IPR003593">
    <property type="entry name" value="AAA+_ATPase"/>
</dbReference>
<dbReference type="InterPro" id="IPR027417">
    <property type="entry name" value="P-loop_NTPase"/>
</dbReference>
<keyword evidence="2" id="KW-0067">ATP-binding</keyword>
<feature type="domain" description="ABC transporter" evidence="3">
    <location>
        <begin position="8"/>
        <end position="227"/>
    </location>
</feature>
<dbReference type="PATRIC" id="fig|1121439.3.peg.2777"/>
<keyword evidence="1" id="KW-0547">Nucleotide-binding</keyword>
<name>S7T0S6_9BACT</name>